<dbReference type="EMBL" id="KB446538">
    <property type="protein sequence ID" value="EME45233.1"/>
    <property type="molecule type" value="Genomic_DNA"/>
</dbReference>
<feature type="region of interest" description="Disordered" evidence="1">
    <location>
        <begin position="171"/>
        <end position="194"/>
    </location>
</feature>
<organism evidence="2 3">
    <name type="scientific">Dothistroma septosporum (strain NZE10 / CBS 128990)</name>
    <name type="common">Red band needle blight fungus</name>
    <name type="synonym">Mycosphaerella pini</name>
    <dbReference type="NCBI Taxonomy" id="675120"/>
    <lineage>
        <taxon>Eukaryota</taxon>
        <taxon>Fungi</taxon>
        <taxon>Dikarya</taxon>
        <taxon>Ascomycota</taxon>
        <taxon>Pezizomycotina</taxon>
        <taxon>Dothideomycetes</taxon>
        <taxon>Dothideomycetidae</taxon>
        <taxon>Mycosphaerellales</taxon>
        <taxon>Mycosphaerellaceae</taxon>
        <taxon>Dothistroma</taxon>
    </lineage>
</organism>
<keyword evidence="3" id="KW-1185">Reference proteome</keyword>
<dbReference type="AlphaFoldDB" id="N1PQL0"/>
<proteinExistence type="predicted"/>
<name>N1PQL0_DOTSN</name>
<reference evidence="3" key="1">
    <citation type="journal article" date="2012" name="PLoS Genet.">
        <title>The genomes of the fungal plant pathogens Cladosporium fulvum and Dothistroma septosporum reveal adaptation to different hosts and lifestyles but also signatures of common ancestry.</title>
        <authorList>
            <person name="de Wit P.J.G.M."/>
            <person name="van der Burgt A."/>
            <person name="Oekmen B."/>
            <person name="Stergiopoulos I."/>
            <person name="Abd-Elsalam K.A."/>
            <person name="Aerts A.L."/>
            <person name="Bahkali A.H."/>
            <person name="Beenen H.G."/>
            <person name="Chettri P."/>
            <person name="Cox M.P."/>
            <person name="Datema E."/>
            <person name="de Vries R.P."/>
            <person name="Dhillon B."/>
            <person name="Ganley A.R."/>
            <person name="Griffiths S.A."/>
            <person name="Guo Y."/>
            <person name="Hamelin R.C."/>
            <person name="Henrissat B."/>
            <person name="Kabir M.S."/>
            <person name="Jashni M.K."/>
            <person name="Kema G."/>
            <person name="Klaubauf S."/>
            <person name="Lapidus A."/>
            <person name="Levasseur A."/>
            <person name="Lindquist E."/>
            <person name="Mehrabi R."/>
            <person name="Ohm R.A."/>
            <person name="Owen T.J."/>
            <person name="Salamov A."/>
            <person name="Schwelm A."/>
            <person name="Schijlen E."/>
            <person name="Sun H."/>
            <person name="van den Burg H.A."/>
            <person name="van Ham R.C.H.J."/>
            <person name="Zhang S."/>
            <person name="Goodwin S.B."/>
            <person name="Grigoriev I.V."/>
            <person name="Collemare J."/>
            <person name="Bradshaw R.E."/>
        </authorList>
    </citation>
    <scope>NUCLEOTIDE SEQUENCE [LARGE SCALE GENOMIC DNA]</scope>
    <source>
        <strain evidence="3">NZE10 / CBS 128990</strain>
    </source>
</reference>
<dbReference type="HOGENOM" id="CLU_1405564_0_0_1"/>
<evidence type="ECO:0000313" key="3">
    <source>
        <dbReference type="Proteomes" id="UP000016933"/>
    </source>
</evidence>
<evidence type="ECO:0000313" key="2">
    <source>
        <dbReference type="EMBL" id="EME45233.1"/>
    </source>
</evidence>
<reference evidence="2 3" key="2">
    <citation type="journal article" date="2012" name="PLoS Pathog.">
        <title>Diverse lifestyles and strategies of plant pathogenesis encoded in the genomes of eighteen Dothideomycetes fungi.</title>
        <authorList>
            <person name="Ohm R.A."/>
            <person name="Feau N."/>
            <person name="Henrissat B."/>
            <person name="Schoch C.L."/>
            <person name="Horwitz B.A."/>
            <person name="Barry K.W."/>
            <person name="Condon B.J."/>
            <person name="Copeland A.C."/>
            <person name="Dhillon B."/>
            <person name="Glaser F."/>
            <person name="Hesse C.N."/>
            <person name="Kosti I."/>
            <person name="LaButti K."/>
            <person name="Lindquist E.A."/>
            <person name="Lucas S."/>
            <person name="Salamov A.A."/>
            <person name="Bradshaw R.E."/>
            <person name="Ciuffetti L."/>
            <person name="Hamelin R.C."/>
            <person name="Kema G.H.J."/>
            <person name="Lawrence C."/>
            <person name="Scott J.A."/>
            <person name="Spatafora J.W."/>
            <person name="Turgeon B.G."/>
            <person name="de Wit P.J.G.M."/>
            <person name="Zhong S."/>
            <person name="Goodwin S.B."/>
            <person name="Grigoriev I.V."/>
        </authorList>
    </citation>
    <scope>NUCLEOTIDE SEQUENCE [LARGE SCALE GENOMIC DNA]</scope>
    <source>
        <strain evidence="3">NZE10 / CBS 128990</strain>
    </source>
</reference>
<feature type="non-terminal residue" evidence="2">
    <location>
        <position position="194"/>
    </location>
</feature>
<dbReference type="Proteomes" id="UP000016933">
    <property type="component" value="Unassembled WGS sequence"/>
</dbReference>
<accession>N1PQL0</accession>
<protein>
    <submittedName>
        <fullName evidence="2">Uncharacterized protein</fullName>
    </submittedName>
</protein>
<gene>
    <name evidence="2" type="ORF">DOTSEDRAFT_150165</name>
</gene>
<feature type="compositionally biased region" description="Polar residues" evidence="1">
    <location>
        <begin position="173"/>
        <end position="188"/>
    </location>
</feature>
<sequence length="194" mass="21626">MSTDKVVEAACDRASIEGTATRIARPNIGSSPGFNFAAVAVDESRIYSDGDGRRRAHRSMLKQRLLHRQLGRHTREEQAICAKLRARRHPSRLHGASSYRGDDQCALIVVSVSGTWASRWSHSPKGDTERLVASPGGSRLPAYHPRVHCNSPRWYPPHFLLKNATCDDKQHRQLSSVSSELRGRTTNRPLGRAQ</sequence>
<evidence type="ECO:0000256" key="1">
    <source>
        <dbReference type="SAM" id="MobiDB-lite"/>
    </source>
</evidence>